<accession>A0A2N1JE71</accession>
<dbReference type="OrthoDB" id="2138282at2759"/>
<name>A0A2N1JE71_9BASI</name>
<keyword evidence="3" id="KW-1185">Reference proteome</keyword>
<evidence type="ECO:0000313" key="3">
    <source>
        <dbReference type="Proteomes" id="UP000232875"/>
    </source>
</evidence>
<dbReference type="EMBL" id="KZ454988">
    <property type="protein sequence ID" value="PKI84826.1"/>
    <property type="molecule type" value="Genomic_DNA"/>
</dbReference>
<dbReference type="SUPFAM" id="SSF50475">
    <property type="entry name" value="FMN-binding split barrel"/>
    <property type="match status" value="1"/>
</dbReference>
<feature type="domain" description="CREG-like beta-barrel" evidence="1">
    <location>
        <begin position="19"/>
        <end position="163"/>
    </location>
</feature>
<proteinExistence type="predicted"/>
<dbReference type="PANTHER" id="PTHR37273">
    <property type="entry name" value="CHROMOSOME 8, WHOLE GENOME SHOTGUN SEQUENCE"/>
    <property type="match status" value="1"/>
</dbReference>
<organism evidence="2 3">
    <name type="scientific">Malassezia vespertilionis</name>
    <dbReference type="NCBI Taxonomy" id="2020962"/>
    <lineage>
        <taxon>Eukaryota</taxon>
        <taxon>Fungi</taxon>
        <taxon>Dikarya</taxon>
        <taxon>Basidiomycota</taxon>
        <taxon>Ustilaginomycotina</taxon>
        <taxon>Malasseziomycetes</taxon>
        <taxon>Malasseziales</taxon>
        <taxon>Malasseziaceae</taxon>
        <taxon>Malassezia</taxon>
    </lineage>
</organism>
<dbReference type="PANTHER" id="PTHR37273:SF1">
    <property type="entry name" value="ADL397C-AP"/>
    <property type="match status" value="1"/>
</dbReference>
<evidence type="ECO:0000313" key="2">
    <source>
        <dbReference type="EMBL" id="PKI84826.1"/>
    </source>
</evidence>
<dbReference type="InterPro" id="IPR055343">
    <property type="entry name" value="CREG_beta-barrel"/>
</dbReference>
<dbReference type="Gene3D" id="2.30.110.10">
    <property type="entry name" value="Electron Transport, Fmn-binding Protein, Chain A"/>
    <property type="match status" value="1"/>
</dbReference>
<dbReference type="STRING" id="2020962.A0A2N1JE71"/>
<sequence length="170" mass="18916">MAQVGAEYYAPCFTPDMLDQVSNARPGDLLFLALPVSENWRSLVDTNKTASVFVGPNPDPHVVDVRHSDRSISGRVHWAKDRPVFRKGMASKARSALYGKMVSLPTTAPYLDALHACFVQHHPDAEAWVPGSRKSPHVAQWVRFTPHRIYYVGGFGDEHYIGDLDMDIAA</sequence>
<dbReference type="Pfam" id="PF13883">
    <property type="entry name" value="CREG_beta-barrel"/>
    <property type="match status" value="1"/>
</dbReference>
<gene>
    <name evidence="2" type="ORF">MVES_000877</name>
</gene>
<evidence type="ECO:0000259" key="1">
    <source>
        <dbReference type="Pfam" id="PF13883"/>
    </source>
</evidence>
<protein>
    <recommendedName>
        <fullName evidence="1">CREG-like beta-barrel domain-containing protein</fullName>
    </recommendedName>
</protein>
<dbReference type="AlphaFoldDB" id="A0A2N1JE71"/>
<dbReference type="Proteomes" id="UP000232875">
    <property type="component" value="Unassembled WGS sequence"/>
</dbReference>
<reference evidence="2 3" key="1">
    <citation type="submission" date="2017-10" db="EMBL/GenBank/DDBJ databases">
        <title>A novel species of cold-tolerant Malassezia isolated from bats.</title>
        <authorList>
            <person name="Lorch J.M."/>
            <person name="Palmer J.M."/>
            <person name="Vanderwolf K.J."/>
            <person name="Schmidt K.Z."/>
            <person name="Verant M.L."/>
            <person name="Weller T.J."/>
            <person name="Blehert D.S."/>
        </authorList>
    </citation>
    <scope>NUCLEOTIDE SEQUENCE [LARGE SCALE GENOMIC DNA]</scope>
    <source>
        <strain evidence="2 3">NWHC:44797-103</strain>
    </source>
</reference>
<dbReference type="InterPro" id="IPR012349">
    <property type="entry name" value="Split_barrel_FMN-bd"/>
</dbReference>